<dbReference type="InterPro" id="IPR008962">
    <property type="entry name" value="PapD-like_sf"/>
</dbReference>
<keyword evidence="4 9" id="KW-0732">Signal</keyword>
<name>A0A0R0DAW4_9GAMM</name>
<sequence length="246" mass="27054">MKLNDLRYSILLCSLVAIAPVSAAVTLQATRIVHDDAKGRDATLRAANTGDQPALTQVWIDDGDGRARPEDIRTPFRLTPADPRLLQPRQGQAYRITYAPRPSDPALPRDRESVFYFNLLDIPPAPAGAEQANLLQFAVRTRVKLFHRPKGLVGKAEDAAAGLRWSVGDGRRTLRIHNASAFHVSLDHITLEDGTSPPVDMIAPLSTVDVPMHQPPRLPATVTYWWLDDYGAQREGRSPINPAPAP</sequence>
<comment type="subcellular location">
    <subcellularLocation>
        <location evidence="1 8">Periplasm</location>
    </subcellularLocation>
</comment>
<dbReference type="InterPro" id="IPR001829">
    <property type="entry name" value="Pili_assmbl_chaperone_bac"/>
</dbReference>
<evidence type="ECO:0000256" key="7">
    <source>
        <dbReference type="ARBA" id="ARBA00023319"/>
    </source>
</evidence>
<dbReference type="RefSeq" id="WP_057507796.1">
    <property type="nucleotide sequence ID" value="NZ_LDJK01000019.1"/>
</dbReference>
<keyword evidence="13" id="KW-1185">Reference proteome</keyword>
<dbReference type="GO" id="GO:0030288">
    <property type="term" value="C:outer membrane-bounded periplasmic space"/>
    <property type="evidence" value="ECO:0007669"/>
    <property type="project" value="InterPro"/>
</dbReference>
<comment type="caution">
    <text evidence="12">The sequence shown here is derived from an EMBL/GenBank/DDBJ whole genome shotgun (WGS) entry which is preliminary data.</text>
</comment>
<dbReference type="Pfam" id="PF02753">
    <property type="entry name" value="PapD_C"/>
    <property type="match status" value="1"/>
</dbReference>
<dbReference type="PANTHER" id="PTHR30251">
    <property type="entry name" value="PILUS ASSEMBLY CHAPERONE"/>
    <property type="match status" value="1"/>
</dbReference>
<dbReference type="Gene3D" id="2.60.40.10">
    <property type="entry name" value="Immunoglobulins"/>
    <property type="match status" value="2"/>
</dbReference>
<dbReference type="PROSITE" id="PS00635">
    <property type="entry name" value="PILI_CHAPERONE"/>
    <property type="match status" value="1"/>
</dbReference>
<evidence type="ECO:0000256" key="3">
    <source>
        <dbReference type="ARBA" id="ARBA00022558"/>
    </source>
</evidence>
<dbReference type="GO" id="GO:0071555">
    <property type="term" value="P:cell wall organization"/>
    <property type="evidence" value="ECO:0007669"/>
    <property type="project" value="InterPro"/>
</dbReference>
<dbReference type="InterPro" id="IPR036316">
    <property type="entry name" value="Pili_assmbl_chap_C_dom_sf"/>
</dbReference>
<dbReference type="InterPro" id="IPR013783">
    <property type="entry name" value="Ig-like_fold"/>
</dbReference>
<protein>
    <submittedName>
        <fullName evidence="12">Molecular chaperone</fullName>
    </submittedName>
</protein>
<feature type="chain" id="PRO_5006395402" evidence="9">
    <location>
        <begin position="24"/>
        <end position="246"/>
    </location>
</feature>
<evidence type="ECO:0000256" key="6">
    <source>
        <dbReference type="ARBA" id="ARBA00023186"/>
    </source>
</evidence>
<dbReference type="Pfam" id="PF00345">
    <property type="entry name" value="PapD_N"/>
    <property type="match status" value="1"/>
</dbReference>
<dbReference type="InterPro" id="IPR016147">
    <property type="entry name" value="Pili_assmbl_chaperone_N"/>
</dbReference>
<dbReference type="PRINTS" id="PR00969">
    <property type="entry name" value="CHAPERONPILI"/>
</dbReference>
<keyword evidence="5" id="KW-0574">Periplasm</keyword>
<keyword evidence="7" id="KW-0393">Immunoglobulin domain</keyword>
<gene>
    <name evidence="12" type="ORF">ABB28_06155</name>
</gene>
<evidence type="ECO:0000256" key="9">
    <source>
        <dbReference type="SAM" id="SignalP"/>
    </source>
</evidence>
<evidence type="ECO:0000259" key="11">
    <source>
        <dbReference type="Pfam" id="PF02753"/>
    </source>
</evidence>
<dbReference type="PANTHER" id="PTHR30251:SF2">
    <property type="entry name" value="FIMBRIAL CHAPERONE YADV-RELATED"/>
    <property type="match status" value="1"/>
</dbReference>
<proteinExistence type="inferred from homology"/>
<evidence type="ECO:0000256" key="2">
    <source>
        <dbReference type="ARBA" id="ARBA00007399"/>
    </source>
</evidence>
<evidence type="ECO:0000313" key="13">
    <source>
        <dbReference type="Proteomes" id="UP000051386"/>
    </source>
</evidence>
<dbReference type="SUPFAM" id="SSF49354">
    <property type="entry name" value="PapD-like"/>
    <property type="match status" value="1"/>
</dbReference>
<reference evidence="12 13" key="1">
    <citation type="submission" date="2015-05" db="EMBL/GenBank/DDBJ databases">
        <title>Genome sequencing and analysis of members of genus Stenotrophomonas.</title>
        <authorList>
            <person name="Patil P.P."/>
            <person name="Midha S."/>
            <person name="Patil P.B."/>
        </authorList>
    </citation>
    <scope>NUCLEOTIDE SEQUENCE [LARGE SCALE GENOMIC DNA]</scope>
    <source>
        <strain evidence="12 13">DSM 21508</strain>
    </source>
</reference>
<feature type="signal peptide" evidence="9">
    <location>
        <begin position="1"/>
        <end position="23"/>
    </location>
</feature>
<comment type="similarity">
    <text evidence="2 8">Belongs to the periplasmic pilus chaperone family.</text>
</comment>
<dbReference type="Proteomes" id="UP000051386">
    <property type="component" value="Unassembled WGS sequence"/>
</dbReference>
<feature type="domain" description="Pili assembly chaperone N-terminal" evidence="10">
    <location>
        <begin position="25"/>
        <end position="152"/>
    </location>
</feature>
<keyword evidence="3" id="KW-1029">Fimbrium biogenesis</keyword>
<evidence type="ECO:0000256" key="4">
    <source>
        <dbReference type="ARBA" id="ARBA00022729"/>
    </source>
</evidence>
<accession>A0A0R0DAW4</accession>
<feature type="domain" description="Pili assembly chaperone C-terminal" evidence="11">
    <location>
        <begin position="176"/>
        <end position="234"/>
    </location>
</feature>
<evidence type="ECO:0000259" key="10">
    <source>
        <dbReference type="Pfam" id="PF00345"/>
    </source>
</evidence>
<evidence type="ECO:0000256" key="1">
    <source>
        <dbReference type="ARBA" id="ARBA00004418"/>
    </source>
</evidence>
<keyword evidence="6 8" id="KW-0143">Chaperone</keyword>
<evidence type="ECO:0000256" key="5">
    <source>
        <dbReference type="ARBA" id="ARBA00022764"/>
    </source>
</evidence>
<dbReference type="InterPro" id="IPR016148">
    <property type="entry name" value="Pili_assmbl_chaperone_C"/>
</dbReference>
<dbReference type="PATRIC" id="fig|517011.3.peg.719"/>
<dbReference type="EMBL" id="LDJK01000019">
    <property type="protein sequence ID" value="KRG74817.1"/>
    <property type="molecule type" value="Genomic_DNA"/>
</dbReference>
<organism evidence="12 13">
    <name type="scientific">Stenotrophomonas chelatiphaga</name>
    <dbReference type="NCBI Taxonomy" id="517011"/>
    <lineage>
        <taxon>Bacteria</taxon>
        <taxon>Pseudomonadati</taxon>
        <taxon>Pseudomonadota</taxon>
        <taxon>Gammaproteobacteria</taxon>
        <taxon>Lysobacterales</taxon>
        <taxon>Lysobacteraceae</taxon>
        <taxon>Stenotrophomonas</taxon>
    </lineage>
</organism>
<dbReference type="InterPro" id="IPR018046">
    <property type="entry name" value="Pili_assmbl_chaperone_CS"/>
</dbReference>
<evidence type="ECO:0000313" key="12">
    <source>
        <dbReference type="EMBL" id="KRG74817.1"/>
    </source>
</evidence>
<dbReference type="AlphaFoldDB" id="A0A0R0DAW4"/>
<dbReference type="SUPFAM" id="SSF49584">
    <property type="entry name" value="Periplasmic chaperone C-domain"/>
    <property type="match status" value="1"/>
</dbReference>
<dbReference type="InterPro" id="IPR050643">
    <property type="entry name" value="Periplasmic_pilus_chap"/>
</dbReference>
<evidence type="ECO:0000256" key="8">
    <source>
        <dbReference type="RuleBase" id="RU003918"/>
    </source>
</evidence>